<sequence>MKHRSTAGVLAAACIGASALLAAGAAQASTDDQRFTDAVATLNIPMAPDVDVPKVGRDVCGMITSGRATTVDPVRTVRGVVGTLEKSGMNRGQAVGLMRASVAVYCPEHGGIVGR</sequence>
<dbReference type="EMBL" id="LR134355">
    <property type="protein sequence ID" value="VEG49495.1"/>
    <property type="molecule type" value="Genomic_DNA"/>
</dbReference>
<feature type="domain" description="DUF732" evidence="2">
    <location>
        <begin position="31"/>
        <end position="108"/>
    </location>
</feature>
<keyword evidence="4" id="KW-1185">Reference proteome</keyword>
<accession>A0A448IAK4</accession>
<evidence type="ECO:0000256" key="1">
    <source>
        <dbReference type="SAM" id="SignalP"/>
    </source>
</evidence>
<organism evidence="3 4">
    <name type="scientific">Mycolicibacterium chitae</name>
    <name type="common">Mycobacterium chitae</name>
    <dbReference type="NCBI Taxonomy" id="1792"/>
    <lineage>
        <taxon>Bacteria</taxon>
        <taxon>Bacillati</taxon>
        <taxon>Actinomycetota</taxon>
        <taxon>Actinomycetes</taxon>
        <taxon>Mycobacteriales</taxon>
        <taxon>Mycobacteriaceae</taxon>
        <taxon>Mycolicibacterium</taxon>
    </lineage>
</organism>
<dbReference type="RefSeq" id="WP_163791848.1">
    <property type="nucleotide sequence ID" value="NZ_AP022604.1"/>
</dbReference>
<dbReference type="Proteomes" id="UP000282551">
    <property type="component" value="Chromosome"/>
</dbReference>
<protein>
    <submittedName>
        <fullName evidence="3">Protein of uncharacterized function (DUF732)</fullName>
    </submittedName>
</protein>
<gene>
    <name evidence="3" type="ORF">NCTC10485_03803</name>
</gene>
<keyword evidence="1" id="KW-0732">Signal</keyword>
<proteinExistence type="predicted"/>
<reference evidence="3 4" key="1">
    <citation type="submission" date="2018-12" db="EMBL/GenBank/DDBJ databases">
        <authorList>
            <consortium name="Pathogen Informatics"/>
        </authorList>
    </citation>
    <scope>NUCLEOTIDE SEQUENCE [LARGE SCALE GENOMIC DNA]</scope>
    <source>
        <strain evidence="3 4">NCTC10485</strain>
    </source>
</reference>
<evidence type="ECO:0000313" key="3">
    <source>
        <dbReference type="EMBL" id="VEG49495.1"/>
    </source>
</evidence>
<dbReference type="InterPro" id="IPR007969">
    <property type="entry name" value="DUF732"/>
</dbReference>
<name>A0A448IAK4_MYCCI</name>
<feature type="chain" id="PRO_5019549418" evidence="1">
    <location>
        <begin position="29"/>
        <end position="115"/>
    </location>
</feature>
<evidence type="ECO:0000313" key="4">
    <source>
        <dbReference type="Proteomes" id="UP000282551"/>
    </source>
</evidence>
<feature type="signal peptide" evidence="1">
    <location>
        <begin position="1"/>
        <end position="28"/>
    </location>
</feature>
<dbReference type="Pfam" id="PF05305">
    <property type="entry name" value="DUF732"/>
    <property type="match status" value="1"/>
</dbReference>
<evidence type="ECO:0000259" key="2">
    <source>
        <dbReference type="Pfam" id="PF05305"/>
    </source>
</evidence>
<dbReference type="AlphaFoldDB" id="A0A448IAK4"/>